<evidence type="ECO:0000256" key="2">
    <source>
        <dbReference type="ARBA" id="ARBA00023002"/>
    </source>
</evidence>
<comment type="similarity">
    <text evidence="1 3">Belongs to the short-chain dehydrogenases/reductases (SDR) family.</text>
</comment>
<keyword evidence="6" id="KW-1185">Reference proteome</keyword>
<evidence type="ECO:0000259" key="4">
    <source>
        <dbReference type="SMART" id="SM00822"/>
    </source>
</evidence>
<evidence type="ECO:0000313" key="6">
    <source>
        <dbReference type="Proteomes" id="UP000317593"/>
    </source>
</evidence>
<dbReference type="PRINTS" id="PR00081">
    <property type="entry name" value="GDHRDH"/>
</dbReference>
<reference evidence="5 6" key="1">
    <citation type="submission" date="2017-05" db="EMBL/GenBank/DDBJ databases">
        <authorList>
            <person name="Varghese N."/>
            <person name="Submissions S."/>
        </authorList>
    </citation>
    <scope>NUCLEOTIDE SEQUENCE [LARGE SCALE GENOMIC DNA]</scope>
    <source>
        <strain evidence="5 6">DSM 21194</strain>
    </source>
</reference>
<dbReference type="EMBL" id="FXTH01000024">
    <property type="protein sequence ID" value="SMO91535.1"/>
    <property type="molecule type" value="Genomic_DNA"/>
</dbReference>
<dbReference type="InterPro" id="IPR002347">
    <property type="entry name" value="SDR_fam"/>
</dbReference>
<dbReference type="Pfam" id="PF00106">
    <property type="entry name" value="adh_short"/>
    <property type="match status" value="1"/>
</dbReference>
<gene>
    <name evidence="5" type="ORF">SAMN06265218_1245</name>
</gene>
<dbReference type="PANTHER" id="PTHR44196:SF1">
    <property type="entry name" value="DEHYDROGENASE_REDUCTASE SDR FAMILY MEMBER 7B"/>
    <property type="match status" value="1"/>
</dbReference>
<dbReference type="GO" id="GO:0016020">
    <property type="term" value="C:membrane"/>
    <property type="evidence" value="ECO:0007669"/>
    <property type="project" value="TreeGrafter"/>
</dbReference>
<dbReference type="AlphaFoldDB" id="A0A521F5S5"/>
<feature type="domain" description="Ketoreductase" evidence="4">
    <location>
        <begin position="13"/>
        <end position="195"/>
    </location>
</feature>
<dbReference type="PRINTS" id="PR00080">
    <property type="entry name" value="SDRFAMILY"/>
</dbReference>
<dbReference type="CDD" id="cd05233">
    <property type="entry name" value="SDR_c"/>
    <property type="match status" value="1"/>
</dbReference>
<dbReference type="Gene3D" id="3.40.50.720">
    <property type="entry name" value="NAD(P)-binding Rossmann-like Domain"/>
    <property type="match status" value="1"/>
</dbReference>
<dbReference type="GO" id="GO:0016491">
    <property type="term" value="F:oxidoreductase activity"/>
    <property type="evidence" value="ECO:0007669"/>
    <property type="project" value="UniProtKB-KW"/>
</dbReference>
<dbReference type="InterPro" id="IPR057326">
    <property type="entry name" value="KR_dom"/>
</dbReference>
<protein>
    <submittedName>
        <fullName evidence="5">Short-chain dehydrogenase</fullName>
    </submittedName>
</protein>
<evidence type="ECO:0000256" key="1">
    <source>
        <dbReference type="ARBA" id="ARBA00006484"/>
    </source>
</evidence>
<organism evidence="5 6">
    <name type="scientific">Fodinibius sediminis</name>
    <dbReference type="NCBI Taxonomy" id="1214077"/>
    <lineage>
        <taxon>Bacteria</taxon>
        <taxon>Pseudomonadati</taxon>
        <taxon>Balneolota</taxon>
        <taxon>Balneolia</taxon>
        <taxon>Balneolales</taxon>
        <taxon>Balneolaceae</taxon>
        <taxon>Fodinibius</taxon>
    </lineage>
</organism>
<sequence length="241" mass="25784">MLTFIIKNSFMSKVIIVTGASRGIGFETAQQLADRGHRVFAVARSAGPLGKLQGLFPEQINAVPADLTDEHSVGRLVEAISSEVDGVNILINNAGVLINKPFEELSLDEWRAQLDSNLISAVNITKQLLPHFNTKGHILNISSMGGFQGSTKFPGLSAYSVSKGALSILTESLAAEFKDRQLAVNALCLGAVHTEMFEAAFPGFEAPVSPEEMGSYIADFSLSGSTFYNGKILPVALEDPE</sequence>
<accession>A0A521F5S5</accession>
<dbReference type="SUPFAM" id="SSF51735">
    <property type="entry name" value="NAD(P)-binding Rossmann-fold domains"/>
    <property type="match status" value="1"/>
</dbReference>
<dbReference type="PANTHER" id="PTHR44196">
    <property type="entry name" value="DEHYDROGENASE/REDUCTASE SDR FAMILY MEMBER 7B"/>
    <property type="match status" value="1"/>
</dbReference>
<evidence type="ECO:0000313" key="5">
    <source>
        <dbReference type="EMBL" id="SMO91535.1"/>
    </source>
</evidence>
<evidence type="ECO:0000256" key="3">
    <source>
        <dbReference type="RuleBase" id="RU000363"/>
    </source>
</evidence>
<dbReference type="Proteomes" id="UP000317593">
    <property type="component" value="Unassembled WGS sequence"/>
</dbReference>
<proteinExistence type="inferred from homology"/>
<name>A0A521F5S5_9BACT</name>
<dbReference type="SMART" id="SM00822">
    <property type="entry name" value="PKS_KR"/>
    <property type="match status" value="1"/>
</dbReference>
<dbReference type="InterPro" id="IPR036291">
    <property type="entry name" value="NAD(P)-bd_dom_sf"/>
</dbReference>
<keyword evidence="2" id="KW-0560">Oxidoreductase</keyword>